<dbReference type="EMBL" id="CADCTW010000196">
    <property type="protein sequence ID" value="CAA9359295.1"/>
    <property type="molecule type" value="Genomic_DNA"/>
</dbReference>
<name>A0A6J4MGZ3_9BACT</name>
<accession>A0A6J4MGZ3</accession>
<dbReference type="AlphaFoldDB" id="A0A6J4MGZ3"/>
<proteinExistence type="predicted"/>
<organism evidence="1">
    <name type="scientific">uncultured Gemmatimonadota bacterium</name>
    <dbReference type="NCBI Taxonomy" id="203437"/>
    <lineage>
        <taxon>Bacteria</taxon>
        <taxon>Pseudomonadati</taxon>
        <taxon>Gemmatimonadota</taxon>
        <taxon>environmental samples</taxon>
    </lineage>
</organism>
<reference evidence="1" key="1">
    <citation type="submission" date="2020-02" db="EMBL/GenBank/DDBJ databases">
        <authorList>
            <person name="Meier V. D."/>
        </authorList>
    </citation>
    <scope>NUCLEOTIDE SEQUENCE</scope>
    <source>
        <strain evidence="1">AVDCRST_MAG68</strain>
    </source>
</reference>
<sequence>MVLLPLVIVPAGQCPQELLCSCQKYAVLTCSGSLSLQGRRKARRTRCSPCLRAPV</sequence>
<protein>
    <submittedName>
        <fullName evidence="1">Uncharacterized protein</fullName>
    </submittedName>
</protein>
<gene>
    <name evidence="1" type="ORF">AVDCRST_MAG68-4294</name>
</gene>
<evidence type="ECO:0000313" key="1">
    <source>
        <dbReference type="EMBL" id="CAA9359295.1"/>
    </source>
</evidence>